<protein>
    <submittedName>
        <fullName evidence="2">Sugar phosphate isomerase/epimerase</fullName>
    </submittedName>
</protein>
<dbReference type="GO" id="GO:0016853">
    <property type="term" value="F:isomerase activity"/>
    <property type="evidence" value="ECO:0007669"/>
    <property type="project" value="UniProtKB-KW"/>
</dbReference>
<dbReference type="PANTHER" id="PTHR12110:SF21">
    <property type="entry name" value="XYLOSE ISOMERASE-LIKE TIM BARREL DOMAIN-CONTAINING PROTEIN"/>
    <property type="match status" value="1"/>
</dbReference>
<dbReference type="Gene3D" id="3.20.20.150">
    <property type="entry name" value="Divalent-metal-dependent TIM barrel enzymes"/>
    <property type="match status" value="1"/>
</dbReference>
<evidence type="ECO:0000259" key="1">
    <source>
        <dbReference type="Pfam" id="PF01261"/>
    </source>
</evidence>
<dbReference type="SUPFAM" id="SSF51658">
    <property type="entry name" value="Xylose isomerase-like"/>
    <property type="match status" value="1"/>
</dbReference>
<comment type="caution">
    <text evidence="2">The sequence shown here is derived from an EMBL/GenBank/DDBJ whole genome shotgun (WGS) entry which is preliminary data.</text>
</comment>
<dbReference type="InterPro" id="IPR036237">
    <property type="entry name" value="Xyl_isomerase-like_sf"/>
</dbReference>
<dbReference type="InterPro" id="IPR013022">
    <property type="entry name" value="Xyl_isomerase-like_TIM-brl"/>
</dbReference>
<keyword evidence="2" id="KW-0413">Isomerase</keyword>
<evidence type="ECO:0000313" key="3">
    <source>
        <dbReference type="Proteomes" id="UP000657006"/>
    </source>
</evidence>
<dbReference type="Proteomes" id="UP000657006">
    <property type="component" value="Unassembled WGS sequence"/>
</dbReference>
<organism evidence="2 3">
    <name type="scientific">Bianquea renquensis</name>
    <dbReference type="NCBI Taxonomy" id="2763661"/>
    <lineage>
        <taxon>Bacteria</taxon>
        <taxon>Bacillati</taxon>
        <taxon>Bacillota</taxon>
        <taxon>Clostridia</taxon>
        <taxon>Eubacteriales</taxon>
        <taxon>Bianqueaceae</taxon>
        <taxon>Bianquea</taxon>
    </lineage>
</organism>
<dbReference type="InterPro" id="IPR050312">
    <property type="entry name" value="IolE/XylAMocC-like"/>
</dbReference>
<dbReference type="Pfam" id="PF01261">
    <property type="entry name" value="AP_endonuc_2"/>
    <property type="match status" value="1"/>
</dbReference>
<feature type="domain" description="Xylose isomerase-like TIM barrel" evidence="1">
    <location>
        <begin position="13"/>
        <end position="246"/>
    </location>
</feature>
<proteinExistence type="predicted"/>
<accession>A0A926DWE3</accession>
<dbReference type="EMBL" id="JACRSQ010000046">
    <property type="protein sequence ID" value="MBC8545097.1"/>
    <property type="molecule type" value="Genomic_DNA"/>
</dbReference>
<dbReference type="RefSeq" id="WP_177715072.1">
    <property type="nucleotide sequence ID" value="NZ_JACRSQ010000046.1"/>
</dbReference>
<dbReference type="AlphaFoldDB" id="A0A926DWE3"/>
<sequence length="257" mass="28260">MRFGVCTDVDNIEVAQRLGFAYIECYAAGLAAMTEEEFERAKAAVEQSSIQVECFNGLFPGDFSLLGARDDDRLRRYLDALFTRVEAFRAPLVVFGSGKARSCPEGMDFAEGCRQLAEITGIIGEVAEPHGITIAIEPLNHSETNMITSVGEAAMLAAWIHRPNVKVLADGFHMFKEGESMNNIRRAGELAHTHIATLEGRRYPLERDPRLEEFFQALVDKGYAGRMSIEGGTDNLEEDGARALATLRELEALAAAK</sequence>
<evidence type="ECO:0000313" key="2">
    <source>
        <dbReference type="EMBL" id="MBC8545097.1"/>
    </source>
</evidence>
<gene>
    <name evidence="2" type="ORF">H8730_16275</name>
</gene>
<reference evidence="2" key="1">
    <citation type="submission" date="2020-08" db="EMBL/GenBank/DDBJ databases">
        <title>Genome public.</title>
        <authorList>
            <person name="Liu C."/>
            <person name="Sun Q."/>
        </authorList>
    </citation>
    <scope>NUCLEOTIDE SEQUENCE</scope>
    <source>
        <strain evidence="2">NSJ-32</strain>
    </source>
</reference>
<name>A0A926DWE3_9FIRM</name>
<keyword evidence="3" id="KW-1185">Reference proteome</keyword>
<dbReference type="PANTHER" id="PTHR12110">
    <property type="entry name" value="HYDROXYPYRUVATE ISOMERASE"/>
    <property type="match status" value="1"/>
</dbReference>